<dbReference type="AlphaFoldDB" id="A0A6A5TXR5"/>
<proteinExistence type="inferred from homology"/>
<feature type="domain" description="Ribosomal eL28/Mak16" evidence="5">
    <location>
        <begin position="8"/>
        <end position="127"/>
    </location>
</feature>
<dbReference type="Gene3D" id="3.30.390.110">
    <property type="match status" value="1"/>
</dbReference>
<keyword evidence="2 6" id="KW-0689">Ribosomal protein</keyword>
<organism evidence="6 7">
    <name type="scientific">Byssothecium circinans</name>
    <dbReference type="NCBI Taxonomy" id="147558"/>
    <lineage>
        <taxon>Eukaryota</taxon>
        <taxon>Fungi</taxon>
        <taxon>Dikarya</taxon>
        <taxon>Ascomycota</taxon>
        <taxon>Pezizomycotina</taxon>
        <taxon>Dothideomycetes</taxon>
        <taxon>Pleosporomycetidae</taxon>
        <taxon>Pleosporales</taxon>
        <taxon>Massarineae</taxon>
        <taxon>Massarinaceae</taxon>
        <taxon>Byssothecium</taxon>
    </lineage>
</organism>
<dbReference type="Proteomes" id="UP000800035">
    <property type="component" value="Unassembled WGS sequence"/>
</dbReference>
<dbReference type="InterPro" id="IPR029004">
    <property type="entry name" value="Ribosomal_eL28/Mak16"/>
</dbReference>
<evidence type="ECO:0000256" key="2">
    <source>
        <dbReference type="ARBA" id="ARBA00022980"/>
    </source>
</evidence>
<dbReference type="InterPro" id="IPR002672">
    <property type="entry name" value="Ribosomal_eL28"/>
</dbReference>
<evidence type="ECO:0000313" key="7">
    <source>
        <dbReference type="Proteomes" id="UP000800035"/>
    </source>
</evidence>
<dbReference type="OrthoDB" id="338850at2759"/>
<evidence type="ECO:0000256" key="1">
    <source>
        <dbReference type="ARBA" id="ARBA00007926"/>
    </source>
</evidence>
<evidence type="ECO:0000256" key="3">
    <source>
        <dbReference type="ARBA" id="ARBA00023274"/>
    </source>
</evidence>
<feature type="compositionally biased region" description="Basic residues" evidence="4">
    <location>
        <begin position="139"/>
        <end position="149"/>
    </location>
</feature>
<sequence length="149" mass="16088">MATLSSDLIWEITRGNSSTLVKRAQAGGVSFSRDKLNLRNKYSRKYEGLVADKAIGVQPGEDGGVVVLTKKADKANKPASHIQVSNIPAKRSTRKTYAGIINSTAGRNYRSDLRKDAVARAAAIRKSQKPVKASPPAKVRGRKAQKTEA</sequence>
<dbReference type="EMBL" id="ML976989">
    <property type="protein sequence ID" value="KAF1957421.1"/>
    <property type="molecule type" value="Genomic_DNA"/>
</dbReference>
<gene>
    <name evidence="6" type="ORF">CC80DRAFT_547327</name>
</gene>
<evidence type="ECO:0000256" key="4">
    <source>
        <dbReference type="SAM" id="MobiDB-lite"/>
    </source>
</evidence>
<evidence type="ECO:0000259" key="5">
    <source>
        <dbReference type="Pfam" id="PF01778"/>
    </source>
</evidence>
<evidence type="ECO:0000313" key="6">
    <source>
        <dbReference type="EMBL" id="KAF1957421.1"/>
    </source>
</evidence>
<dbReference type="Pfam" id="PF01778">
    <property type="entry name" value="Ribosomal_L28e"/>
    <property type="match status" value="1"/>
</dbReference>
<dbReference type="GO" id="GO:1990904">
    <property type="term" value="C:ribonucleoprotein complex"/>
    <property type="evidence" value="ECO:0007669"/>
    <property type="project" value="UniProtKB-KW"/>
</dbReference>
<accession>A0A6A5TXR5</accession>
<dbReference type="GO" id="GO:0006412">
    <property type="term" value="P:translation"/>
    <property type="evidence" value="ECO:0007669"/>
    <property type="project" value="InterPro"/>
</dbReference>
<dbReference type="PANTHER" id="PTHR10544">
    <property type="entry name" value="60S RIBOSOMAL PROTEIN L28"/>
    <property type="match status" value="1"/>
</dbReference>
<feature type="region of interest" description="Disordered" evidence="4">
    <location>
        <begin position="120"/>
        <end position="149"/>
    </location>
</feature>
<dbReference type="FunFam" id="3.30.390.110:FF:000002">
    <property type="entry name" value="60S ribosomal protein L28"/>
    <property type="match status" value="1"/>
</dbReference>
<dbReference type="GO" id="GO:0003735">
    <property type="term" value="F:structural constituent of ribosome"/>
    <property type="evidence" value="ECO:0007669"/>
    <property type="project" value="InterPro"/>
</dbReference>
<keyword evidence="3" id="KW-0687">Ribonucleoprotein</keyword>
<keyword evidence="7" id="KW-1185">Reference proteome</keyword>
<dbReference type="GO" id="GO:0005840">
    <property type="term" value="C:ribosome"/>
    <property type="evidence" value="ECO:0007669"/>
    <property type="project" value="UniProtKB-KW"/>
</dbReference>
<name>A0A6A5TXR5_9PLEO</name>
<comment type="similarity">
    <text evidence="1">Belongs to the eukaryotic ribosomal protein eL28 family.</text>
</comment>
<reference evidence="6" key="1">
    <citation type="journal article" date="2020" name="Stud. Mycol.">
        <title>101 Dothideomycetes genomes: a test case for predicting lifestyles and emergence of pathogens.</title>
        <authorList>
            <person name="Haridas S."/>
            <person name="Albert R."/>
            <person name="Binder M."/>
            <person name="Bloem J."/>
            <person name="Labutti K."/>
            <person name="Salamov A."/>
            <person name="Andreopoulos B."/>
            <person name="Baker S."/>
            <person name="Barry K."/>
            <person name="Bills G."/>
            <person name="Bluhm B."/>
            <person name="Cannon C."/>
            <person name="Castanera R."/>
            <person name="Culley D."/>
            <person name="Daum C."/>
            <person name="Ezra D."/>
            <person name="Gonzalez J."/>
            <person name="Henrissat B."/>
            <person name="Kuo A."/>
            <person name="Liang C."/>
            <person name="Lipzen A."/>
            <person name="Lutzoni F."/>
            <person name="Magnuson J."/>
            <person name="Mondo S."/>
            <person name="Nolan M."/>
            <person name="Ohm R."/>
            <person name="Pangilinan J."/>
            <person name="Park H.-J."/>
            <person name="Ramirez L."/>
            <person name="Alfaro M."/>
            <person name="Sun H."/>
            <person name="Tritt A."/>
            <person name="Yoshinaga Y."/>
            <person name="Zwiers L.-H."/>
            <person name="Turgeon B."/>
            <person name="Goodwin S."/>
            <person name="Spatafora J."/>
            <person name="Crous P."/>
            <person name="Grigoriev I."/>
        </authorList>
    </citation>
    <scope>NUCLEOTIDE SEQUENCE</scope>
    <source>
        <strain evidence="6">CBS 675.92</strain>
    </source>
</reference>
<protein>
    <submittedName>
        <fullName evidence="6">Ribosomal protein L28e</fullName>
    </submittedName>
</protein>